<dbReference type="AlphaFoldDB" id="A0A371G1I6"/>
<dbReference type="Proteomes" id="UP000257109">
    <property type="component" value="Unassembled WGS sequence"/>
</dbReference>
<feature type="non-terminal residue" evidence="1">
    <location>
        <position position="1"/>
    </location>
</feature>
<evidence type="ECO:0000313" key="1">
    <source>
        <dbReference type="EMBL" id="RDX84390.1"/>
    </source>
</evidence>
<protein>
    <submittedName>
        <fullName evidence="1">Uncharacterized protein</fullName>
    </submittedName>
</protein>
<dbReference type="EMBL" id="QJKJ01007063">
    <property type="protein sequence ID" value="RDX84390.1"/>
    <property type="molecule type" value="Genomic_DNA"/>
</dbReference>
<reference evidence="1" key="1">
    <citation type="submission" date="2018-05" db="EMBL/GenBank/DDBJ databases">
        <title>Draft genome of Mucuna pruriens seed.</title>
        <authorList>
            <person name="Nnadi N.E."/>
            <person name="Vos R."/>
            <person name="Hasami M.H."/>
            <person name="Devisetty U.K."/>
            <person name="Aguiy J.C."/>
        </authorList>
    </citation>
    <scope>NUCLEOTIDE SEQUENCE [LARGE SCALE GENOMIC DNA]</scope>
    <source>
        <strain evidence="1">JCA_2017</strain>
    </source>
</reference>
<name>A0A371G1I6_MUCPR</name>
<proteinExistence type="predicted"/>
<organism evidence="1 2">
    <name type="scientific">Mucuna pruriens</name>
    <name type="common">Velvet bean</name>
    <name type="synonym">Dolichos pruriens</name>
    <dbReference type="NCBI Taxonomy" id="157652"/>
    <lineage>
        <taxon>Eukaryota</taxon>
        <taxon>Viridiplantae</taxon>
        <taxon>Streptophyta</taxon>
        <taxon>Embryophyta</taxon>
        <taxon>Tracheophyta</taxon>
        <taxon>Spermatophyta</taxon>
        <taxon>Magnoliopsida</taxon>
        <taxon>eudicotyledons</taxon>
        <taxon>Gunneridae</taxon>
        <taxon>Pentapetalae</taxon>
        <taxon>rosids</taxon>
        <taxon>fabids</taxon>
        <taxon>Fabales</taxon>
        <taxon>Fabaceae</taxon>
        <taxon>Papilionoideae</taxon>
        <taxon>50 kb inversion clade</taxon>
        <taxon>NPAAA clade</taxon>
        <taxon>indigoferoid/millettioid clade</taxon>
        <taxon>Phaseoleae</taxon>
        <taxon>Mucuna</taxon>
    </lineage>
</organism>
<feature type="non-terminal residue" evidence="1">
    <location>
        <position position="182"/>
    </location>
</feature>
<gene>
    <name evidence="1" type="ORF">CR513_34569</name>
</gene>
<evidence type="ECO:0000313" key="2">
    <source>
        <dbReference type="Proteomes" id="UP000257109"/>
    </source>
</evidence>
<dbReference type="STRING" id="157652.A0A371G1I6"/>
<accession>A0A371G1I6</accession>
<comment type="caution">
    <text evidence="1">The sequence shown here is derived from an EMBL/GenBank/DDBJ whole genome shotgun (WGS) entry which is preliminary data.</text>
</comment>
<keyword evidence="2" id="KW-1185">Reference proteome</keyword>
<sequence>MQTIQTETNTLSTEFTKLQVPIFCDKLTFALLLSHKDNSELKIENNEYKLRLQVLEQQSQLKDGLYTFLCYFMHQLTQTCFNLFSREMALFEVATFDVLRYVLTKYVTRITYLHFNNCVTVWAALNKTLDEKSGLNFLEQLVTYRVKMFEAESRSTITCTTITNAETIPQSNHHIGLPLETP</sequence>